<protein>
    <submittedName>
        <fullName evidence="3">Peptidase family M23</fullName>
    </submittedName>
</protein>
<gene>
    <name evidence="3" type="ORF">SAMN06295955_101172</name>
</gene>
<accession>A0A239DAC2</accession>
<dbReference type="GO" id="GO:0004222">
    <property type="term" value="F:metalloendopeptidase activity"/>
    <property type="evidence" value="ECO:0007669"/>
    <property type="project" value="TreeGrafter"/>
</dbReference>
<dbReference type="PANTHER" id="PTHR21666">
    <property type="entry name" value="PEPTIDASE-RELATED"/>
    <property type="match status" value="1"/>
</dbReference>
<dbReference type="CDD" id="cd12797">
    <property type="entry name" value="M23_peptidase"/>
    <property type="match status" value="1"/>
</dbReference>
<reference evidence="3 4" key="1">
    <citation type="submission" date="2017-06" db="EMBL/GenBank/DDBJ databases">
        <authorList>
            <person name="Kim H.J."/>
            <person name="Triplett B.A."/>
        </authorList>
    </citation>
    <scope>NUCLEOTIDE SEQUENCE [LARGE SCALE GENOMIC DNA]</scope>
    <source>
        <strain evidence="3 4">DS15</strain>
    </source>
</reference>
<dbReference type="Gene3D" id="2.70.70.10">
    <property type="entry name" value="Glucose Permease (Domain IIA)"/>
    <property type="match status" value="1"/>
</dbReference>
<evidence type="ECO:0000313" key="3">
    <source>
        <dbReference type="EMBL" id="SNS29295.1"/>
    </source>
</evidence>
<dbReference type="RefSeq" id="WP_089214102.1">
    <property type="nucleotide sequence ID" value="NZ_FZPA01000001.1"/>
</dbReference>
<dbReference type="PANTHER" id="PTHR21666:SF270">
    <property type="entry name" value="MUREIN HYDROLASE ACTIVATOR ENVC"/>
    <property type="match status" value="1"/>
</dbReference>
<evidence type="ECO:0000259" key="2">
    <source>
        <dbReference type="Pfam" id="PF01551"/>
    </source>
</evidence>
<feature type="domain" description="M23ase beta-sheet core" evidence="2">
    <location>
        <begin position="222"/>
        <end position="316"/>
    </location>
</feature>
<dbReference type="SUPFAM" id="SSF51261">
    <property type="entry name" value="Duplicated hybrid motif"/>
    <property type="match status" value="1"/>
</dbReference>
<dbReference type="EMBL" id="FZPA01000001">
    <property type="protein sequence ID" value="SNS29295.1"/>
    <property type="molecule type" value="Genomic_DNA"/>
</dbReference>
<evidence type="ECO:0000256" key="1">
    <source>
        <dbReference type="SAM" id="SignalP"/>
    </source>
</evidence>
<keyword evidence="4" id="KW-1185">Reference proteome</keyword>
<feature type="chain" id="PRO_5013167485" evidence="1">
    <location>
        <begin position="18"/>
        <end position="373"/>
    </location>
</feature>
<organism evidence="3 4">
    <name type="scientific">Sphingopyxis indica</name>
    <dbReference type="NCBI Taxonomy" id="436663"/>
    <lineage>
        <taxon>Bacteria</taxon>
        <taxon>Pseudomonadati</taxon>
        <taxon>Pseudomonadota</taxon>
        <taxon>Alphaproteobacteria</taxon>
        <taxon>Sphingomonadales</taxon>
        <taxon>Sphingomonadaceae</taxon>
        <taxon>Sphingopyxis</taxon>
    </lineage>
</organism>
<dbReference type="InterPro" id="IPR050570">
    <property type="entry name" value="Cell_wall_metabolism_enzyme"/>
</dbReference>
<proteinExistence type="predicted"/>
<dbReference type="Proteomes" id="UP000198339">
    <property type="component" value="Unassembled WGS sequence"/>
</dbReference>
<dbReference type="OrthoDB" id="5489603at2"/>
<dbReference type="InterPro" id="IPR011055">
    <property type="entry name" value="Dup_hybrid_motif"/>
</dbReference>
<keyword evidence="1" id="KW-0732">Signal</keyword>
<sequence length="373" mass="39019">MWLLPLLAALAAPVAAAAPVSPEHAVIDAFDAEIPYRPGPVRIGDTRHLVYELHLTNFASEPLTLDRIAVEDAANGTALLALSGEALATALGHIPSGGDPKGPTIAPGERVIAYLDVPLTGGRAPDALAHRVTLARPTGAHIVDAGRVAIDARPLPRLGPPLRGGPWVAVYAPEMERGHRRVPYAVAGHATIPGRFAIDWMKVDAEGRFDRSDGKTLADSLSYGAEVLAVADAVVAATRDDFAEPELRADLPKVAIGDATGNFVALDLGDGRYAFYEHLQPGLRVKPGDRVTRGQVIGRLGLTGQGSAPHLHFHVASAPSPLAAEGLPFLIEGATRIGGYRSIGDLGTPWRPAPPLAPGPALPPANSVVRFPE</sequence>
<dbReference type="InterPro" id="IPR016047">
    <property type="entry name" value="M23ase_b-sheet_dom"/>
</dbReference>
<feature type="signal peptide" evidence="1">
    <location>
        <begin position="1"/>
        <end position="17"/>
    </location>
</feature>
<name>A0A239DAC2_9SPHN</name>
<dbReference type="Pfam" id="PF01551">
    <property type="entry name" value="Peptidase_M23"/>
    <property type="match status" value="1"/>
</dbReference>
<evidence type="ECO:0000313" key="4">
    <source>
        <dbReference type="Proteomes" id="UP000198339"/>
    </source>
</evidence>
<dbReference type="AlphaFoldDB" id="A0A239DAC2"/>